<name>A0A6J4JJX6_9PROT</name>
<reference evidence="2" key="1">
    <citation type="submission" date="2020-02" db="EMBL/GenBank/DDBJ databases">
        <authorList>
            <person name="Meier V. D."/>
        </authorList>
    </citation>
    <scope>NUCLEOTIDE SEQUENCE</scope>
    <source>
        <strain evidence="2">AVDCRST_MAG27</strain>
    </source>
</reference>
<feature type="non-terminal residue" evidence="2">
    <location>
        <position position="274"/>
    </location>
</feature>
<organism evidence="2">
    <name type="scientific">uncultured Craurococcus sp</name>
    <dbReference type="NCBI Taxonomy" id="1135998"/>
    <lineage>
        <taxon>Bacteria</taxon>
        <taxon>Pseudomonadati</taxon>
        <taxon>Pseudomonadota</taxon>
        <taxon>Alphaproteobacteria</taxon>
        <taxon>Acetobacterales</taxon>
        <taxon>Acetobacteraceae</taxon>
        <taxon>Craurococcus</taxon>
        <taxon>environmental samples</taxon>
    </lineage>
</organism>
<feature type="compositionally biased region" description="Low complexity" evidence="1">
    <location>
        <begin position="90"/>
        <end position="100"/>
    </location>
</feature>
<feature type="compositionally biased region" description="Low complexity" evidence="1">
    <location>
        <begin position="155"/>
        <end position="171"/>
    </location>
</feature>
<dbReference type="EMBL" id="CADCTD010000165">
    <property type="protein sequence ID" value="CAA9280037.1"/>
    <property type="molecule type" value="Genomic_DNA"/>
</dbReference>
<sequence length="274" mass="26907">GWPNPVAIRPIAGGAAAQPGGGCGGPAACRLHPRLPGRGERRAPCPYAGAAALCDARGDADRDRYGRLRAAAGPGALDAGARPACDGDAGAGRHAGALPPRRCRRRGARRSHRARRLAPAAGAGARRLRRAAGMGRGRARRASGGADPRRDRPRAAPAARPAGAARCPAAAAGGGPAGGPGAAARPRGLGAALRGKPANADAAVTRGDGDELRPLAADAAAGRGGGAACRGCAAGAGGGAGRLCQRAGLRGCLPRGLRGHAGRWSAHERNGLIV</sequence>
<feature type="region of interest" description="Disordered" evidence="1">
    <location>
        <begin position="90"/>
        <end position="207"/>
    </location>
</feature>
<feature type="non-terminal residue" evidence="2">
    <location>
        <position position="1"/>
    </location>
</feature>
<evidence type="ECO:0000313" key="2">
    <source>
        <dbReference type="EMBL" id="CAA9280037.1"/>
    </source>
</evidence>
<feature type="compositionally biased region" description="Low complexity" evidence="1">
    <location>
        <begin position="182"/>
        <end position="195"/>
    </location>
</feature>
<feature type="compositionally biased region" description="Basic residues" evidence="1">
    <location>
        <begin position="101"/>
        <end position="116"/>
    </location>
</feature>
<accession>A0A6J4JJX6</accession>
<proteinExistence type="predicted"/>
<protein>
    <submittedName>
        <fullName evidence="2">Transcriptional regulator, AraC family</fullName>
    </submittedName>
</protein>
<dbReference type="AlphaFoldDB" id="A0A6J4JJX6"/>
<gene>
    <name evidence="2" type="ORF">AVDCRST_MAG27-3959</name>
</gene>
<evidence type="ECO:0000256" key="1">
    <source>
        <dbReference type="SAM" id="MobiDB-lite"/>
    </source>
</evidence>
<feature type="compositionally biased region" description="Gly residues" evidence="1">
    <location>
        <begin position="172"/>
        <end position="181"/>
    </location>
</feature>